<reference evidence="1 2" key="1">
    <citation type="submission" date="2015-05" db="EMBL/GenBank/DDBJ databases">
        <title>A genomic and transcriptomic approach to investigate the blue pigment phenotype in Pseudomonas fluorescens.</title>
        <authorList>
            <person name="Andreani N.A."/>
            <person name="Cardazzo B."/>
        </authorList>
    </citation>
    <scope>NUCLEOTIDE SEQUENCE [LARGE SCALE GENOMIC DNA]</scope>
    <source>
        <strain evidence="1 2">Ps_40</strain>
    </source>
</reference>
<gene>
    <name evidence="1" type="ORF">PFL603g_06387</name>
</gene>
<dbReference type="Proteomes" id="UP000063434">
    <property type="component" value="Unassembled WGS sequence"/>
</dbReference>
<proteinExistence type="predicted"/>
<sequence length="90" mass="9590">MNDGKINPLEGLSSPIGMGTLAVTLALTRAVQAIAGKDSKVIDTFLQQALTSELFANCSEEIQTNFKAPIEKALKATAETRELLAKINQS</sequence>
<evidence type="ECO:0000313" key="1">
    <source>
        <dbReference type="EMBL" id="KWV69682.1"/>
    </source>
</evidence>
<organism evidence="1 2">
    <name type="scientific">Pseudomonas fluorescens</name>
    <dbReference type="NCBI Taxonomy" id="294"/>
    <lineage>
        <taxon>Bacteria</taxon>
        <taxon>Pseudomonadati</taxon>
        <taxon>Pseudomonadota</taxon>
        <taxon>Gammaproteobacteria</taxon>
        <taxon>Pseudomonadales</taxon>
        <taxon>Pseudomonadaceae</taxon>
        <taxon>Pseudomonas</taxon>
    </lineage>
</organism>
<comment type="caution">
    <text evidence="1">The sequence shown here is derived from an EMBL/GenBank/DDBJ whole genome shotgun (WGS) entry which is preliminary data.</text>
</comment>
<dbReference type="RefSeq" id="WP_155717319.1">
    <property type="nucleotide sequence ID" value="NZ_LCYC01000065.1"/>
</dbReference>
<dbReference type="EMBL" id="LCYC01000065">
    <property type="protein sequence ID" value="KWV69682.1"/>
    <property type="molecule type" value="Genomic_DNA"/>
</dbReference>
<dbReference type="AlphaFoldDB" id="A0A109KI72"/>
<protein>
    <submittedName>
        <fullName evidence="1">Uncharacterized protein</fullName>
    </submittedName>
</protein>
<accession>A0A109KI72</accession>
<evidence type="ECO:0000313" key="2">
    <source>
        <dbReference type="Proteomes" id="UP000063434"/>
    </source>
</evidence>
<dbReference type="PATRIC" id="fig|294.195.peg.6782"/>
<name>A0A109KI72_PSEFL</name>